<dbReference type="OrthoDB" id="2921053at2"/>
<dbReference type="AlphaFoldDB" id="A0A3S0ILF3"/>
<reference evidence="1 2" key="1">
    <citation type="submission" date="2018-12" db="EMBL/GenBank/DDBJ databases">
        <title>Bacillus yapensis draft genome sequence.</title>
        <authorList>
            <person name="Yu L."/>
            <person name="Xu X."/>
            <person name="Tang X."/>
        </authorList>
    </citation>
    <scope>NUCLEOTIDE SEQUENCE [LARGE SCALE GENOMIC DNA]</scope>
    <source>
        <strain evidence="1 2">XXST-01</strain>
    </source>
</reference>
<sequence>MLKKDMRIIEFFKIKYKDVVILKGSENNEIKRYLEAVRAEASASMDLDGTITIMINDENYTKSALYEEMAHAIQYKKRGNVTAPSVDYYEREIEVAECLIENHDRLGLRDEEKEQTNINLIKYKALCNDLRGGL</sequence>
<accession>A0A3S0ILF3</accession>
<dbReference type="RefSeq" id="WP_126410666.1">
    <property type="nucleotide sequence ID" value="NZ_RXNT01000022.1"/>
</dbReference>
<evidence type="ECO:0000313" key="1">
    <source>
        <dbReference type="EMBL" id="RTR26720.1"/>
    </source>
</evidence>
<proteinExistence type="predicted"/>
<comment type="caution">
    <text evidence="1">The sequence shown here is derived from an EMBL/GenBank/DDBJ whole genome shotgun (WGS) entry which is preliminary data.</text>
</comment>
<keyword evidence="2" id="KW-1185">Reference proteome</keyword>
<organism evidence="1 2">
    <name type="scientific">Bacillus yapensis</name>
    <dbReference type="NCBI Taxonomy" id="2492960"/>
    <lineage>
        <taxon>Bacteria</taxon>
        <taxon>Bacillati</taxon>
        <taxon>Bacillota</taxon>
        <taxon>Bacilli</taxon>
        <taxon>Bacillales</taxon>
        <taxon>Bacillaceae</taxon>
        <taxon>Bacillus</taxon>
    </lineage>
</organism>
<name>A0A3S0ILF3_9BACI</name>
<dbReference type="EMBL" id="RXNT01000022">
    <property type="protein sequence ID" value="RTR26720.1"/>
    <property type="molecule type" value="Genomic_DNA"/>
</dbReference>
<protein>
    <submittedName>
        <fullName evidence="1">Uncharacterized protein</fullName>
    </submittedName>
</protein>
<evidence type="ECO:0000313" key="2">
    <source>
        <dbReference type="Proteomes" id="UP000271374"/>
    </source>
</evidence>
<dbReference type="Proteomes" id="UP000271374">
    <property type="component" value="Unassembled WGS sequence"/>
</dbReference>
<gene>
    <name evidence="1" type="ORF">EKG37_20655</name>
</gene>